<feature type="transmembrane region" description="Helical" evidence="5">
    <location>
        <begin position="271"/>
        <end position="291"/>
    </location>
</feature>
<accession>A0A8D8BCB1</accession>
<reference evidence="8" key="1">
    <citation type="submission" date="2021-05" db="EMBL/GenBank/DDBJ databases">
        <authorList>
            <person name="Alioto T."/>
            <person name="Alioto T."/>
            <person name="Gomez Garrido J."/>
        </authorList>
    </citation>
    <scope>NUCLEOTIDE SEQUENCE</scope>
</reference>
<keyword evidence="2 5" id="KW-0812">Transmembrane</keyword>
<dbReference type="PANTHER" id="PTHR21041:SF9">
    <property type="entry name" value="DENDRITIC CELL-SPECIFIC TRANSMEMBRANE PROTEIN-LIKE DOMAIN-CONTAINING PROTEIN"/>
    <property type="match status" value="1"/>
</dbReference>
<evidence type="ECO:0000256" key="4">
    <source>
        <dbReference type="ARBA" id="ARBA00023136"/>
    </source>
</evidence>
<feature type="transmembrane region" description="Helical" evidence="5">
    <location>
        <begin position="12"/>
        <end position="37"/>
    </location>
</feature>
<keyword evidence="4 5" id="KW-0472">Membrane</keyword>
<feature type="domain" description="Dendritic cell-specific transmembrane protein-like" evidence="6">
    <location>
        <begin position="306"/>
        <end position="496"/>
    </location>
</feature>
<feature type="domain" description="E3 ubiquitin-protein ligase DCST1-like C-terminal" evidence="7">
    <location>
        <begin position="552"/>
        <end position="594"/>
    </location>
</feature>
<evidence type="ECO:0000256" key="3">
    <source>
        <dbReference type="ARBA" id="ARBA00022989"/>
    </source>
</evidence>
<dbReference type="PANTHER" id="PTHR21041">
    <property type="entry name" value="DENDRITIC CELL-SPECIFIC TRANSMEMBRANE PROTEIN"/>
    <property type="match status" value="1"/>
</dbReference>
<dbReference type="InterPro" id="IPR058842">
    <property type="entry name" value="DCST1_C"/>
</dbReference>
<evidence type="ECO:0000259" key="7">
    <source>
        <dbReference type="Pfam" id="PF26037"/>
    </source>
</evidence>
<dbReference type="GO" id="GO:0016020">
    <property type="term" value="C:membrane"/>
    <property type="evidence" value="ECO:0007669"/>
    <property type="project" value="UniProtKB-SubCell"/>
</dbReference>
<dbReference type="InterPro" id="IPR012858">
    <property type="entry name" value="DC_STAMP-like"/>
</dbReference>
<evidence type="ECO:0000256" key="5">
    <source>
        <dbReference type="SAM" id="Phobius"/>
    </source>
</evidence>
<evidence type="ECO:0000313" key="8">
    <source>
        <dbReference type="EMBL" id="CAG6473176.1"/>
    </source>
</evidence>
<dbReference type="EMBL" id="HBUE01072326">
    <property type="protein sequence ID" value="CAG6473176.1"/>
    <property type="molecule type" value="Transcribed_RNA"/>
</dbReference>
<feature type="transmembrane region" description="Helical" evidence="5">
    <location>
        <begin position="49"/>
        <end position="68"/>
    </location>
</feature>
<dbReference type="Pfam" id="PF26039">
    <property type="entry name" value="Dcst2"/>
    <property type="match status" value="1"/>
</dbReference>
<proteinExistence type="predicted"/>
<name>A0A8D8BCB1_CULPI</name>
<dbReference type="AlphaFoldDB" id="A0A8D8BCB1"/>
<dbReference type="Pfam" id="PF07782">
    <property type="entry name" value="DC_STAMP"/>
    <property type="match status" value="1"/>
</dbReference>
<comment type="subcellular location">
    <subcellularLocation>
        <location evidence="1">Membrane</location>
        <topology evidence="1">Multi-pass membrane protein</topology>
    </subcellularLocation>
</comment>
<evidence type="ECO:0000256" key="1">
    <source>
        <dbReference type="ARBA" id="ARBA00004141"/>
    </source>
</evidence>
<dbReference type="InterPro" id="IPR051856">
    <property type="entry name" value="CSR-E3_Ligase_Protein"/>
</dbReference>
<sequence length="616" mass="70345">MQFNFSPRTSCVLSILLGALFTGLSFVSTGFQCITLLMVPQMLSKRGRIALIAYVFVLALSGPARNAVENIGLMSESLICGQAQLKVSIHETLKALNIPFATLKDTVQKLVAEVERGFVRIQRVLDGIMDGLQSTLETIRAGYRWLAELVTICNGDGKTSFERCIATLESSVLDCQRKLRFLGFMCNVKRSGKLICSSAKVIDWFCESISFLNNVVIDSVKANLQNYIDDMFVMFHVNVTIDHGFYYKMTISKTFKELSEEIKHEIQNQTIFKIFSVLGVISSMCVFFVILRSIHYKTNYLSRDDYDNCYIGQEFYAVDKRRESMQLPRVLPLTRREQNCYIPLTSLYLLRQERLRVARNAFFLFLSTIQIAAIVSVDYCLYWLLTIVGQASRKQTEIHLPSMFKIHVIGNGTIADMYRRIVAVIEASARLADYLRPAKCVPDPPAPDYVRYCQIGFLLVSAWAFIVLEPYGLRVRQLIMAGYYPERARERATWLYNDILLKRETFVKLVLKQIAADLGDPTGKPTWLDVIRAKTNHYRLSRMVLGSHHPVRCILCGSDLARDDYVRCFRPQCSGMYCYECFLEIQHVCWMCGDPILTGNLSDESLERDSSDEDGF</sequence>
<dbReference type="Pfam" id="PF26037">
    <property type="entry name" value="zf-RING_DCST1_C"/>
    <property type="match status" value="1"/>
</dbReference>
<organism evidence="8">
    <name type="scientific">Culex pipiens</name>
    <name type="common">House mosquito</name>
    <dbReference type="NCBI Taxonomy" id="7175"/>
    <lineage>
        <taxon>Eukaryota</taxon>
        <taxon>Metazoa</taxon>
        <taxon>Ecdysozoa</taxon>
        <taxon>Arthropoda</taxon>
        <taxon>Hexapoda</taxon>
        <taxon>Insecta</taxon>
        <taxon>Pterygota</taxon>
        <taxon>Neoptera</taxon>
        <taxon>Endopterygota</taxon>
        <taxon>Diptera</taxon>
        <taxon>Nematocera</taxon>
        <taxon>Culicoidea</taxon>
        <taxon>Culicidae</taxon>
        <taxon>Culicinae</taxon>
        <taxon>Culicini</taxon>
        <taxon>Culex</taxon>
        <taxon>Culex</taxon>
    </lineage>
</organism>
<evidence type="ECO:0000259" key="6">
    <source>
        <dbReference type="Pfam" id="PF07782"/>
    </source>
</evidence>
<evidence type="ECO:0000256" key="2">
    <source>
        <dbReference type="ARBA" id="ARBA00022692"/>
    </source>
</evidence>
<keyword evidence="3 5" id="KW-1133">Transmembrane helix</keyword>
<feature type="transmembrane region" description="Helical" evidence="5">
    <location>
        <begin position="361"/>
        <end position="385"/>
    </location>
</feature>
<protein>
    <submittedName>
        <fullName evidence="8">DC-STAMP domain-containing protein 2</fullName>
    </submittedName>
</protein>